<keyword evidence="2" id="KW-1185">Reference proteome</keyword>
<name>A0A1S9P860_9SPHI</name>
<dbReference type="AlphaFoldDB" id="A0A1S9P860"/>
<dbReference type="Proteomes" id="UP000189739">
    <property type="component" value="Unassembled WGS sequence"/>
</dbReference>
<proteinExistence type="predicted"/>
<dbReference type="EMBL" id="MBTF01000037">
    <property type="protein sequence ID" value="OOQ57150.1"/>
    <property type="molecule type" value="Genomic_DNA"/>
</dbReference>
<accession>A0A1S9P860</accession>
<reference evidence="1 2" key="1">
    <citation type="submission" date="2016-07" db="EMBL/GenBank/DDBJ databases">
        <title>Genomic analysis of zinc-resistant bacterium Mucilaginibacter pedocola TBZ30.</title>
        <authorList>
            <person name="Huang J."/>
            <person name="Tang J."/>
        </authorList>
    </citation>
    <scope>NUCLEOTIDE SEQUENCE [LARGE SCALE GENOMIC DNA]</scope>
    <source>
        <strain evidence="1 2">TBZ30</strain>
    </source>
</reference>
<protein>
    <submittedName>
        <fullName evidence="1">Uncharacterized protein</fullName>
    </submittedName>
</protein>
<dbReference type="STRING" id="1792845.BC343_16655"/>
<comment type="caution">
    <text evidence="1">The sequence shown here is derived from an EMBL/GenBank/DDBJ whole genome shotgun (WGS) entry which is preliminary data.</text>
</comment>
<gene>
    <name evidence="1" type="ORF">BC343_16655</name>
</gene>
<organism evidence="1 2">
    <name type="scientific">Mucilaginibacter pedocola</name>
    <dbReference type="NCBI Taxonomy" id="1792845"/>
    <lineage>
        <taxon>Bacteria</taxon>
        <taxon>Pseudomonadati</taxon>
        <taxon>Bacteroidota</taxon>
        <taxon>Sphingobacteriia</taxon>
        <taxon>Sphingobacteriales</taxon>
        <taxon>Sphingobacteriaceae</taxon>
        <taxon>Mucilaginibacter</taxon>
    </lineage>
</organism>
<sequence>MAIEIKTTPGSYCSAHEDLIFVVYEATKATNPGTYTDYKYVANIYVGAERVATIKRVPRPDNKMGVFNIGNIVRNYVSAVFNPEPLALRPQQLGLNEFYVDVTVKFGEEYGYSLYENLVADSQRRYYNHYNGRMPGQQTVLGGYADKVISKRPYATPVQTDDTFCFLPYFPTSGGAINLLVKSYTETGNILNTISTTFTPAAYTLQLINIAPAVLSNYATGFLDGAAYYTVKINNSEYRLNLVCETRYTNYAIHFLNKFGGFESRNFNKLSRKNIAITKTGYGRLSYDIGTDGSVNYYNANGVYNQTNSVYASQFTEKLTLNSDILTDEEYTWLAQLVASPMVYLQQGEYFLPCTISDNNYELRQTLNDKLTNLTLNIEFGETFNTQYR</sequence>
<dbReference type="RefSeq" id="WP_078351024.1">
    <property type="nucleotide sequence ID" value="NZ_MBTF01000037.1"/>
</dbReference>
<evidence type="ECO:0000313" key="1">
    <source>
        <dbReference type="EMBL" id="OOQ57150.1"/>
    </source>
</evidence>
<evidence type="ECO:0000313" key="2">
    <source>
        <dbReference type="Proteomes" id="UP000189739"/>
    </source>
</evidence>